<dbReference type="CDD" id="cd07385">
    <property type="entry name" value="MPP_YkuE_C"/>
    <property type="match status" value="1"/>
</dbReference>
<dbReference type="Pfam" id="PF00149">
    <property type="entry name" value="Metallophos"/>
    <property type="match status" value="1"/>
</dbReference>
<dbReference type="GO" id="GO:0008758">
    <property type="term" value="F:UDP-2,3-diacylglucosamine hydrolase activity"/>
    <property type="evidence" value="ECO:0007669"/>
    <property type="project" value="TreeGrafter"/>
</dbReference>
<sequence length="287" mass="31011">MQHKIKTGLTFLDIVKAAGAVGLVTLCGGLRRALREPGWIEKVEVSLPMTDLPPAWRGARIALLADLHVRPQEGTSRAAHIVEMTRACDSDLIILGGDVLVHGRWVDSLEGELAKLSAPLGVFAVLGNQDYPRPARLIKMLANAGIETLVNAHRILFRNGQPLCLAGLADLRWDRPDIQAALGEVAPAVPRILICHNPDIAEDLPSDVRIDAMLSGHTHGGQVRLWGWGPAALPIRDPRYAAGLVRGERFATYVSRGLGTAGLPLRFHCLPELTVLTLTHTGGEPKE</sequence>
<dbReference type="PANTHER" id="PTHR31302:SF31">
    <property type="entry name" value="PHOSPHODIESTERASE YAEI"/>
    <property type="match status" value="1"/>
</dbReference>
<dbReference type="AlphaFoldDB" id="A0A0F9VEE4"/>
<dbReference type="GO" id="GO:0009245">
    <property type="term" value="P:lipid A biosynthetic process"/>
    <property type="evidence" value="ECO:0007669"/>
    <property type="project" value="TreeGrafter"/>
</dbReference>
<keyword evidence="2" id="KW-0378">Hydrolase</keyword>
<proteinExistence type="predicted"/>
<evidence type="ECO:0000256" key="2">
    <source>
        <dbReference type="ARBA" id="ARBA00022801"/>
    </source>
</evidence>
<reference evidence="4" key="1">
    <citation type="journal article" date="2015" name="Nature">
        <title>Complex archaea that bridge the gap between prokaryotes and eukaryotes.</title>
        <authorList>
            <person name="Spang A."/>
            <person name="Saw J.H."/>
            <person name="Jorgensen S.L."/>
            <person name="Zaremba-Niedzwiedzka K."/>
            <person name="Martijn J."/>
            <person name="Lind A.E."/>
            <person name="van Eijk R."/>
            <person name="Schleper C."/>
            <person name="Guy L."/>
            <person name="Ettema T.J."/>
        </authorList>
    </citation>
    <scope>NUCLEOTIDE SEQUENCE</scope>
</reference>
<dbReference type="GO" id="GO:0046872">
    <property type="term" value="F:metal ion binding"/>
    <property type="evidence" value="ECO:0007669"/>
    <property type="project" value="UniProtKB-KW"/>
</dbReference>
<feature type="domain" description="Calcineurin-like phosphoesterase" evidence="3">
    <location>
        <begin position="60"/>
        <end position="220"/>
    </location>
</feature>
<organism evidence="4">
    <name type="scientific">marine sediment metagenome</name>
    <dbReference type="NCBI Taxonomy" id="412755"/>
    <lineage>
        <taxon>unclassified sequences</taxon>
        <taxon>metagenomes</taxon>
        <taxon>ecological metagenomes</taxon>
    </lineage>
</organism>
<name>A0A0F9VEE4_9ZZZZ</name>
<evidence type="ECO:0000256" key="1">
    <source>
        <dbReference type="ARBA" id="ARBA00022723"/>
    </source>
</evidence>
<evidence type="ECO:0000259" key="3">
    <source>
        <dbReference type="Pfam" id="PF00149"/>
    </source>
</evidence>
<dbReference type="SUPFAM" id="SSF56300">
    <property type="entry name" value="Metallo-dependent phosphatases"/>
    <property type="match status" value="1"/>
</dbReference>
<dbReference type="EMBL" id="LAZR01000026">
    <property type="protein sequence ID" value="KKO03526.1"/>
    <property type="molecule type" value="Genomic_DNA"/>
</dbReference>
<evidence type="ECO:0000313" key="4">
    <source>
        <dbReference type="EMBL" id="KKO03526.1"/>
    </source>
</evidence>
<dbReference type="InterPro" id="IPR004843">
    <property type="entry name" value="Calcineurin-like_PHP"/>
</dbReference>
<dbReference type="Gene3D" id="3.60.21.10">
    <property type="match status" value="1"/>
</dbReference>
<accession>A0A0F9VEE4</accession>
<dbReference type="InterPro" id="IPR051158">
    <property type="entry name" value="Metallophosphoesterase_sf"/>
</dbReference>
<gene>
    <name evidence="4" type="ORF">LCGC14_0094510</name>
</gene>
<protein>
    <recommendedName>
        <fullName evidence="3">Calcineurin-like phosphoesterase domain-containing protein</fullName>
    </recommendedName>
</protein>
<comment type="caution">
    <text evidence="4">The sequence shown here is derived from an EMBL/GenBank/DDBJ whole genome shotgun (WGS) entry which is preliminary data.</text>
</comment>
<keyword evidence="1" id="KW-0479">Metal-binding</keyword>
<dbReference type="GO" id="GO:0016020">
    <property type="term" value="C:membrane"/>
    <property type="evidence" value="ECO:0007669"/>
    <property type="project" value="GOC"/>
</dbReference>
<dbReference type="InterPro" id="IPR029052">
    <property type="entry name" value="Metallo-depent_PP-like"/>
</dbReference>
<dbReference type="PANTHER" id="PTHR31302">
    <property type="entry name" value="TRANSMEMBRANE PROTEIN WITH METALLOPHOSPHOESTERASE DOMAIN-RELATED"/>
    <property type="match status" value="1"/>
</dbReference>